<dbReference type="Pfam" id="PF04027">
    <property type="entry name" value="DUF371"/>
    <property type="match status" value="1"/>
</dbReference>
<sequence length="213" mass="23837">MFAWDRKHCLLYQLRFDNALLFQHLYKLTSLLLKAKHCAPQNSALNPALNCLTLNNSRTLLTLAVEKVEAWGHENVKASHKTTFEITRDEHLTPRGDCIIAVRASKGVADLDPTFKDLIRRESSILIIVLEAGGFRDIVIARGSEKLELSDTRRIIVRKSRYIEGATLGIEANKAARDLSRELISSLRNPSTKLVARLIAIDLNPLLGGDNSQ</sequence>
<evidence type="ECO:0000313" key="1">
    <source>
        <dbReference type="EMBL" id="HIP57062.1"/>
    </source>
</evidence>
<dbReference type="PANTHER" id="PTHR40696">
    <property type="entry name" value="DUF371 FAMILY PROTEIN"/>
    <property type="match status" value="1"/>
</dbReference>
<gene>
    <name evidence="1" type="ORF">EYH02_03215</name>
</gene>
<dbReference type="PANTHER" id="PTHR40696:SF1">
    <property type="entry name" value="DUF371 DOMAIN-CONTAINING PROTEIN"/>
    <property type="match status" value="1"/>
</dbReference>
<dbReference type="Gene3D" id="2.60.120.630">
    <property type="entry name" value="mth639 domain like"/>
    <property type="match status" value="1"/>
</dbReference>
<organism evidence="1 2">
    <name type="scientific">Ignisphaera aggregans</name>
    <dbReference type="NCBI Taxonomy" id="334771"/>
    <lineage>
        <taxon>Archaea</taxon>
        <taxon>Thermoproteota</taxon>
        <taxon>Thermoprotei</taxon>
        <taxon>Desulfurococcales</taxon>
        <taxon>Desulfurococcaceae</taxon>
        <taxon>Ignisphaera</taxon>
    </lineage>
</organism>
<reference evidence="1" key="1">
    <citation type="journal article" date="2020" name="ISME J.">
        <title>Gammaproteobacteria mediating utilization of methyl-, sulfur- and petroleum organic compounds in deep ocean hydrothermal plumes.</title>
        <authorList>
            <person name="Zhou Z."/>
            <person name="Liu Y."/>
            <person name="Pan J."/>
            <person name="Cron B.R."/>
            <person name="Toner B.M."/>
            <person name="Anantharaman K."/>
            <person name="Breier J.A."/>
            <person name="Dick G.J."/>
            <person name="Li M."/>
        </authorList>
    </citation>
    <scope>NUCLEOTIDE SEQUENCE</scope>
    <source>
        <strain evidence="1">SZUA-1435</strain>
    </source>
</reference>
<name>A0A832YZM0_9CREN</name>
<comment type="caution">
    <text evidence="1">The sequence shown here is derived from an EMBL/GenBank/DDBJ whole genome shotgun (WGS) entry which is preliminary data.</text>
</comment>
<dbReference type="AlphaFoldDB" id="A0A832YZM0"/>
<protein>
    <submittedName>
        <fullName evidence="1">DUF371 domain-containing protein</fullName>
    </submittedName>
</protein>
<accession>A0A832YZM0</accession>
<dbReference type="InterPro" id="IPR023131">
    <property type="entry name" value="Mth639-like_dom_sf"/>
</dbReference>
<evidence type="ECO:0000313" key="2">
    <source>
        <dbReference type="Proteomes" id="UP000605805"/>
    </source>
</evidence>
<dbReference type="Proteomes" id="UP000605805">
    <property type="component" value="Unassembled WGS sequence"/>
</dbReference>
<proteinExistence type="predicted"/>
<dbReference type="EMBL" id="DQTV01000058">
    <property type="protein sequence ID" value="HIP57062.1"/>
    <property type="molecule type" value="Genomic_DNA"/>
</dbReference>
<dbReference type="InterPro" id="IPR007171">
    <property type="entry name" value="DUF371"/>
</dbReference>